<name>A0A8S1K4D6_PARPR</name>
<proteinExistence type="predicted"/>
<evidence type="ECO:0000313" key="2">
    <source>
        <dbReference type="EMBL" id="CAD8047740.1"/>
    </source>
</evidence>
<evidence type="ECO:0000256" key="1">
    <source>
        <dbReference type="SAM" id="Phobius"/>
    </source>
</evidence>
<dbReference type="OMA" id="SILKVYC"/>
<keyword evidence="1" id="KW-0812">Transmembrane</keyword>
<gene>
    <name evidence="2" type="ORF">PPRIM_AZ9-3.1.T0120049</name>
</gene>
<reference evidence="2" key="1">
    <citation type="submission" date="2021-01" db="EMBL/GenBank/DDBJ databases">
        <authorList>
            <consortium name="Genoscope - CEA"/>
            <person name="William W."/>
        </authorList>
    </citation>
    <scope>NUCLEOTIDE SEQUENCE</scope>
</reference>
<protein>
    <submittedName>
        <fullName evidence="2">Uncharacterized protein</fullName>
    </submittedName>
</protein>
<keyword evidence="1" id="KW-1133">Transmembrane helix</keyword>
<dbReference type="AlphaFoldDB" id="A0A8S1K4D6"/>
<sequence length="128" mass="14759">MKQQWIGCFLRILIQVDFIIKIIKMEREERFLEICKGIRSLDGESVNSTIEFIETSCAKEQRDIVRKLLRKGYSNAQIYSEVNRVFGTHSILKVYCWDVQDPKKYLGMGVVGLGIGFGIAVLKRAIKK</sequence>
<accession>A0A8S1K4D6</accession>
<evidence type="ECO:0000313" key="3">
    <source>
        <dbReference type="Proteomes" id="UP000688137"/>
    </source>
</evidence>
<dbReference type="EMBL" id="CAJJDM010000009">
    <property type="protein sequence ID" value="CAD8047740.1"/>
    <property type="molecule type" value="Genomic_DNA"/>
</dbReference>
<dbReference type="Proteomes" id="UP000688137">
    <property type="component" value="Unassembled WGS sequence"/>
</dbReference>
<comment type="caution">
    <text evidence="2">The sequence shown here is derived from an EMBL/GenBank/DDBJ whole genome shotgun (WGS) entry which is preliminary data.</text>
</comment>
<keyword evidence="1" id="KW-0472">Membrane</keyword>
<organism evidence="2 3">
    <name type="scientific">Paramecium primaurelia</name>
    <dbReference type="NCBI Taxonomy" id="5886"/>
    <lineage>
        <taxon>Eukaryota</taxon>
        <taxon>Sar</taxon>
        <taxon>Alveolata</taxon>
        <taxon>Ciliophora</taxon>
        <taxon>Intramacronucleata</taxon>
        <taxon>Oligohymenophorea</taxon>
        <taxon>Peniculida</taxon>
        <taxon>Parameciidae</taxon>
        <taxon>Paramecium</taxon>
    </lineage>
</organism>
<keyword evidence="3" id="KW-1185">Reference proteome</keyword>
<feature type="transmembrane region" description="Helical" evidence="1">
    <location>
        <begin position="105"/>
        <end position="122"/>
    </location>
</feature>